<evidence type="ECO:0000256" key="2">
    <source>
        <dbReference type="ARBA" id="ARBA00022846"/>
    </source>
</evidence>
<dbReference type="EMBL" id="ATMH01008214">
    <property type="protein sequence ID" value="EPY22592.1"/>
    <property type="molecule type" value="Genomic_DNA"/>
</dbReference>
<comment type="caution">
    <text evidence="8">The sequence shown here is derived from an EMBL/GenBank/DDBJ whole genome shotgun (WGS) entry which is preliminary data.</text>
</comment>
<sequence>MNSIYSVEQVNIPPELGTILKQYTKAVIRDKPNNVYKYSANFFAMLSGKPIPFEQDGEPEGGTFDGKSIFSKNDIGNEKEHPENATDHGDTVEVSEEDAVNLIFARYGENNDGNIPIKELPALLEDIKNVLGLGNDDLPRAEELLPVLNVSSEGDIPVEEIKQLLFETAGEDE</sequence>
<name>S9WCC0_9TRYP</name>
<evidence type="ECO:0000313" key="6">
    <source>
        <dbReference type="EMBL" id="EPY22592.1"/>
    </source>
</evidence>
<keyword evidence="3" id="KW-0966">Cell projection</keyword>
<evidence type="ECO:0000256" key="3">
    <source>
        <dbReference type="ARBA" id="ARBA00023273"/>
    </source>
</evidence>
<dbReference type="Gene3D" id="1.20.890.10">
    <property type="entry name" value="cAMP-dependent protein kinase regulatory subunit, dimerization-anchoring domain"/>
    <property type="match status" value="1"/>
</dbReference>
<dbReference type="PANTHER" id="PTHR14952:SF9">
    <property type="entry name" value="EF-HAND DOMAIN-CONTAINING PROTEIN"/>
    <property type="match status" value="1"/>
</dbReference>
<keyword evidence="2" id="KW-0969">Cilium</keyword>
<comment type="similarity">
    <text evidence="4">Belongs to the ropporin family.</text>
</comment>
<dbReference type="AlphaFoldDB" id="S9WCC0"/>
<evidence type="ECO:0000313" key="8">
    <source>
        <dbReference type="EMBL" id="EPY33680.1"/>
    </source>
</evidence>
<keyword evidence="2" id="KW-0282">Flagellum</keyword>
<dbReference type="GO" id="GO:0031514">
    <property type="term" value="C:motile cilium"/>
    <property type="evidence" value="ECO:0007669"/>
    <property type="project" value="UniProtKB-SubCell"/>
</dbReference>
<protein>
    <submittedName>
        <fullName evidence="8">Uncharacterized protein</fullName>
    </submittedName>
</protein>
<reference evidence="8" key="2">
    <citation type="submission" date="2013-03" db="EMBL/GenBank/DDBJ databases">
        <authorList>
            <person name="Motta M.C.M."/>
            <person name="Martins A.C.A."/>
            <person name="Preta C.M.C.C."/>
            <person name="Silva R."/>
            <person name="de Souza S.S."/>
            <person name="Klein C.C."/>
            <person name="de Almeida L.G.P."/>
            <person name="Cunha O.L."/>
            <person name="Colabardini A.C."/>
            <person name="Lima B.A."/>
            <person name="Machado C.R."/>
            <person name="Soares C.M.A."/>
            <person name="de Menezes C.B.A."/>
            <person name="Bartolomeu D.C."/>
            <person name="Grisard E.C."/>
            <person name="Fantinatti-Garboggini F."/>
            <person name="Rodrigues-Luiz G.F."/>
            <person name="Wagner G."/>
            <person name="Goldman G.H."/>
            <person name="Fietto J.L.R."/>
            <person name="Ciapina L.P."/>
            <person name="Brocchi M."/>
            <person name="Elias M.C."/>
            <person name="Goldman M.H.S."/>
            <person name="Sagot M.-F."/>
            <person name="Pereira M."/>
            <person name="Stoco P.H."/>
            <person name="Teixeira S.M.R."/>
            <person name="de Mendonca-Neto R.P."/>
            <person name="Maciel T.E.F."/>
            <person name="Mendes T.A.O."/>
            <person name="Urmenyi T.P."/>
            <person name="Teixeira M.M.G."/>
            <person name="de Camargo E.F.P."/>
            <person name="de Sousa W."/>
            <person name="Schenkman S."/>
            <person name="de Vasconcelos A.T.R."/>
        </authorList>
    </citation>
    <scope>NUCLEOTIDE SEQUENCE</scope>
</reference>
<dbReference type="EMBL" id="ATMH01004840">
    <property type="protein sequence ID" value="EPY28870.1"/>
    <property type="molecule type" value="Genomic_DNA"/>
</dbReference>
<proteinExistence type="inferred from homology"/>
<evidence type="ECO:0000256" key="5">
    <source>
        <dbReference type="SAM" id="MobiDB-lite"/>
    </source>
</evidence>
<organism evidence="8 9">
    <name type="scientific">Strigomonas culicis</name>
    <dbReference type="NCBI Taxonomy" id="28005"/>
    <lineage>
        <taxon>Eukaryota</taxon>
        <taxon>Discoba</taxon>
        <taxon>Euglenozoa</taxon>
        <taxon>Kinetoplastea</taxon>
        <taxon>Metakinetoplastina</taxon>
        <taxon>Trypanosomatida</taxon>
        <taxon>Trypanosomatidae</taxon>
        <taxon>Strigomonadinae</taxon>
        <taxon>Strigomonas</taxon>
    </lineage>
</organism>
<feature type="region of interest" description="Disordered" evidence="5">
    <location>
        <begin position="53"/>
        <end position="93"/>
    </location>
</feature>
<evidence type="ECO:0000256" key="1">
    <source>
        <dbReference type="ARBA" id="ARBA00004230"/>
    </source>
</evidence>
<gene>
    <name evidence="8" type="ORF">STCU_02086</name>
    <name evidence="7" type="ORF">STCU_04840</name>
    <name evidence="6" type="ORF">STCU_08214</name>
</gene>
<keyword evidence="9" id="KW-1185">Reference proteome</keyword>
<dbReference type="PANTHER" id="PTHR14952">
    <property type="entry name" value="ROPPORIN-1-LIKE PROTEIN"/>
    <property type="match status" value="1"/>
</dbReference>
<feature type="compositionally biased region" description="Basic and acidic residues" evidence="5">
    <location>
        <begin position="75"/>
        <end position="91"/>
    </location>
</feature>
<comment type="subcellular location">
    <subcellularLocation>
        <location evidence="1">Cell projection</location>
        <location evidence="1">Cilium</location>
        <location evidence="1">Flagellum</location>
    </subcellularLocation>
</comment>
<reference evidence="8 9" key="1">
    <citation type="journal article" date="2013" name="PLoS ONE">
        <title>Predicting the Proteins of Angomonas deanei, Strigomonas culicis and Their Respective Endosymbionts Reveals New Aspects of the Trypanosomatidae Family.</title>
        <authorList>
            <person name="Motta M.C."/>
            <person name="Martins A.C."/>
            <person name="de Souza S.S."/>
            <person name="Catta-Preta C.M."/>
            <person name="Silva R."/>
            <person name="Klein C.C."/>
            <person name="de Almeida L.G."/>
            <person name="de Lima Cunha O."/>
            <person name="Ciapina L.P."/>
            <person name="Brocchi M."/>
            <person name="Colabardini A.C."/>
            <person name="de Araujo Lima B."/>
            <person name="Machado C.R."/>
            <person name="de Almeida Soares C.M."/>
            <person name="Probst C.M."/>
            <person name="de Menezes C.B."/>
            <person name="Thompson C.E."/>
            <person name="Bartholomeu D.C."/>
            <person name="Gradia D.F."/>
            <person name="Pavoni D.P."/>
            <person name="Grisard E.C."/>
            <person name="Fantinatti-Garboggini F."/>
            <person name="Marchini F.K."/>
            <person name="Rodrigues-Luiz G.F."/>
            <person name="Wagner G."/>
            <person name="Goldman G.H."/>
            <person name="Fietto J.L."/>
            <person name="Elias M.C."/>
            <person name="Goldman M.H."/>
            <person name="Sagot M.F."/>
            <person name="Pereira M."/>
            <person name="Stoco P.H."/>
            <person name="de Mendonca-Neto R.P."/>
            <person name="Teixeira S.M."/>
            <person name="Maciel T.E."/>
            <person name="de Oliveira Mendes T.A."/>
            <person name="Urmenyi T.P."/>
            <person name="de Souza W."/>
            <person name="Schenkman S."/>
            <person name="de Vasconcelos A.T."/>
        </authorList>
    </citation>
    <scope>NUCLEOTIDE SEQUENCE [LARGE SCALE GENOMIC DNA]</scope>
</reference>
<dbReference type="Proteomes" id="UP000015354">
    <property type="component" value="Unassembled WGS sequence"/>
</dbReference>
<evidence type="ECO:0000313" key="7">
    <source>
        <dbReference type="EMBL" id="EPY28870.1"/>
    </source>
</evidence>
<dbReference type="EMBL" id="ATMH01002086">
    <property type="protein sequence ID" value="EPY33680.1"/>
    <property type="molecule type" value="Genomic_DNA"/>
</dbReference>
<dbReference type="CDD" id="cd22985">
    <property type="entry name" value="DD_CrRSP11-like"/>
    <property type="match status" value="1"/>
</dbReference>
<evidence type="ECO:0000256" key="4">
    <source>
        <dbReference type="ARBA" id="ARBA00035651"/>
    </source>
</evidence>
<evidence type="ECO:0000313" key="9">
    <source>
        <dbReference type="Proteomes" id="UP000015354"/>
    </source>
</evidence>
<accession>S9WCC0</accession>
<dbReference type="SUPFAM" id="SSF47391">
    <property type="entry name" value="Dimerization-anchoring domain of cAMP-dependent PK regulatory subunit"/>
    <property type="match status" value="1"/>
</dbReference>
<dbReference type="OrthoDB" id="10067602at2759"/>